<dbReference type="EC" id="2.7.1.180" evidence="1 10"/>
<comment type="caution">
    <text evidence="13">The sequence shown here is derived from an EMBL/GenBank/DDBJ whole genome shotgun (WGS) entry which is preliminary data.</text>
</comment>
<keyword evidence="14" id="KW-1185">Reference proteome</keyword>
<dbReference type="Pfam" id="PF02424">
    <property type="entry name" value="ApbE"/>
    <property type="match status" value="1"/>
</dbReference>
<comment type="cofactor">
    <cofactor evidence="11">
        <name>Mg(2+)</name>
        <dbReference type="ChEBI" id="CHEBI:18420"/>
    </cofactor>
    <cofactor evidence="11">
        <name>Mn(2+)</name>
        <dbReference type="ChEBI" id="CHEBI:29035"/>
    </cofactor>
    <text evidence="11">Magnesium. Can also use manganese.</text>
</comment>
<keyword evidence="4 10" id="KW-0808">Transferase</keyword>
<dbReference type="EMBL" id="MQVX01000001">
    <property type="protein sequence ID" value="PQJ15634.1"/>
    <property type="molecule type" value="Genomic_DNA"/>
</dbReference>
<evidence type="ECO:0000256" key="12">
    <source>
        <dbReference type="RuleBase" id="RU363002"/>
    </source>
</evidence>
<comment type="function">
    <text evidence="12">Flavin transferase that catalyzes the transfer of the FMN moiety of FAD and its covalent binding to the hydroxyl group of a threonine residue in a target flavoprotein.</text>
</comment>
<keyword evidence="12" id="KW-0449">Lipoprotein</keyword>
<keyword evidence="12" id="KW-0997">Cell inner membrane</keyword>
<comment type="similarity">
    <text evidence="10 12">Belongs to the ApbE family.</text>
</comment>
<dbReference type="Gene3D" id="3.10.520.10">
    <property type="entry name" value="ApbE-like domains"/>
    <property type="match status" value="1"/>
</dbReference>
<evidence type="ECO:0000256" key="3">
    <source>
        <dbReference type="ARBA" id="ARBA00022630"/>
    </source>
</evidence>
<feature type="binding site" evidence="11">
    <location>
        <position position="312"/>
    </location>
    <ligand>
        <name>Mg(2+)</name>
        <dbReference type="ChEBI" id="CHEBI:18420"/>
    </ligand>
</feature>
<organism evidence="13 14">
    <name type="scientific">Aureicoccus marinus</name>
    <dbReference type="NCBI Taxonomy" id="754435"/>
    <lineage>
        <taxon>Bacteria</taxon>
        <taxon>Pseudomonadati</taxon>
        <taxon>Bacteroidota</taxon>
        <taxon>Flavobacteriia</taxon>
        <taxon>Flavobacteriales</taxon>
        <taxon>Flavobacteriaceae</taxon>
        <taxon>Aureicoccus</taxon>
    </lineage>
</organism>
<evidence type="ECO:0000256" key="8">
    <source>
        <dbReference type="ARBA" id="ARBA00031306"/>
    </source>
</evidence>
<comment type="subcellular location">
    <subcellularLocation>
        <location evidence="12">Cell inner membrane</location>
        <topology evidence="12">Lipid-anchor</topology>
        <orientation evidence="12">Periplasmic side</orientation>
    </subcellularLocation>
</comment>
<comment type="catalytic activity">
    <reaction evidence="9 10 12">
        <text>L-threonyl-[protein] + FAD = FMN-L-threonyl-[protein] + AMP + H(+)</text>
        <dbReference type="Rhea" id="RHEA:36847"/>
        <dbReference type="Rhea" id="RHEA-COMP:11060"/>
        <dbReference type="Rhea" id="RHEA-COMP:11061"/>
        <dbReference type="ChEBI" id="CHEBI:15378"/>
        <dbReference type="ChEBI" id="CHEBI:30013"/>
        <dbReference type="ChEBI" id="CHEBI:57692"/>
        <dbReference type="ChEBI" id="CHEBI:74257"/>
        <dbReference type="ChEBI" id="CHEBI:456215"/>
        <dbReference type="EC" id="2.7.1.180"/>
    </reaction>
</comment>
<evidence type="ECO:0000256" key="4">
    <source>
        <dbReference type="ARBA" id="ARBA00022679"/>
    </source>
</evidence>
<evidence type="ECO:0000256" key="5">
    <source>
        <dbReference type="ARBA" id="ARBA00022723"/>
    </source>
</evidence>
<evidence type="ECO:0000256" key="9">
    <source>
        <dbReference type="ARBA" id="ARBA00048540"/>
    </source>
</evidence>
<evidence type="ECO:0000256" key="11">
    <source>
        <dbReference type="PIRSR" id="PIRSR006268-2"/>
    </source>
</evidence>
<accession>A0A2S7T7J0</accession>
<name>A0A2S7T7J0_9FLAO</name>
<dbReference type="OrthoDB" id="9778595at2"/>
<evidence type="ECO:0000313" key="13">
    <source>
        <dbReference type="EMBL" id="PQJ15634.1"/>
    </source>
</evidence>
<dbReference type="SUPFAM" id="SSF143631">
    <property type="entry name" value="ApbE-like"/>
    <property type="match status" value="1"/>
</dbReference>
<evidence type="ECO:0000313" key="14">
    <source>
        <dbReference type="Proteomes" id="UP000239366"/>
    </source>
</evidence>
<keyword evidence="3 10" id="KW-0285">Flavoprotein</keyword>
<dbReference type="InterPro" id="IPR003374">
    <property type="entry name" value="ApbE-like_sf"/>
</dbReference>
<dbReference type="PANTHER" id="PTHR30040">
    <property type="entry name" value="THIAMINE BIOSYNTHESIS LIPOPROTEIN APBE"/>
    <property type="match status" value="1"/>
</dbReference>
<evidence type="ECO:0000256" key="6">
    <source>
        <dbReference type="ARBA" id="ARBA00022827"/>
    </source>
</evidence>
<evidence type="ECO:0000256" key="7">
    <source>
        <dbReference type="ARBA" id="ARBA00022842"/>
    </source>
</evidence>
<dbReference type="GO" id="GO:0016740">
    <property type="term" value="F:transferase activity"/>
    <property type="evidence" value="ECO:0007669"/>
    <property type="project" value="UniProtKB-UniRule"/>
</dbReference>
<sequence length="361" mass="40258">MDLLNLRNAKKLSLLLLVFVGLYGCLPEKKTGEIRIQGQELGTSYSIIFFGDEAVDWESKVDSVFLVINQSMSTYQEGSIISRINRGERNVRVDGQFKEVFFLSQEVYERTDGYFDPTVGLLVDAWGFGPGEQQELDSVKVDSLLQFVGWDKVTLKSDRMVEKEKPEIRFDFNAIAKGYAIDRLGLMLQTNGVESYLVEVGGEVLASERKWAPQELDPESTDSLALDSPELRWKVGIDDPQSTGARQLKKIIYIKEQALASSGNYRKFRVDEETGKRYVHTINPLTGFTENGSVLATSVLASSCAKADAFATAFMAMPLEKSKALLVESNDLEGYIIYLDEAGEVTEFMTPGFASAVLPRE</sequence>
<keyword evidence="12" id="KW-1003">Cell membrane</keyword>
<evidence type="ECO:0000256" key="1">
    <source>
        <dbReference type="ARBA" id="ARBA00011955"/>
    </source>
</evidence>
<dbReference type="AlphaFoldDB" id="A0A2S7T7J0"/>
<protein>
    <recommendedName>
        <fullName evidence="2 10">FAD:protein FMN transferase</fullName>
        <ecNumber evidence="1 10">2.7.1.180</ecNumber>
    </recommendedName>
    <alternativeName>
        <fullName evidence="8 10">Flavin transferase</fullName>
    </alternativeName>
</protein>
<reference evidence="14" key="1">
    <citation type="submission" date="2016-11" db="EMBL/GenBank/DDBJ databases">
        <title>Trade-off between light-utilization and light-protection in marine flavobacteria.</title>
        <authorList>
            <person name="Kumagai Y."/>
            <person name="Yoshizawa S."/>
            <person name="Kogure K."/>
        </authorList>
    </citation>
    <scope>NUCLEOTIDE SEQUENCE [LARGE SCALE GENOMIC DNA]</scope>
    <source>
        <strain evidence="14">SG-18</strain>
    </source>
</reference>
<dbReference type="PANTHER" id="PTHR30040:SF2">
    <property type="entry name" value="FAD:PROTEIN FMN TRANSFERASE"/>
    <property type="match status" value="1"/>
</dbReference>
<feature type="binding site" evidence="11">
    <location>
        <position position="174"/>
    </location>
    <ligand>
        <name>Mg(2+)</name>
        <dbReference type="ChEBI" id="CHEBI:18420"/>
    </ligand>
</feature>
<dbReference type="InterPro" id="IPR024932">
    <property type="entry name" value="ApbE"/>
</dbReference>
<dbReference type="GO" id="GO:0005886">
    <property type="term" value="C:plasma membrane"/>
    <property type="evidence" value="ECO:0007669"/>
    <property type="project" value="UniProtKB-SubCell"/>
</dbReference>
<keyword evidence="5 10" id="KW-0479">Metal-binding</keyword>
<proteinExistence type="inferred from homology"/>
<dbReference type="Proteomes" id="UP000239366">
    <property type="component" value="Unassembled WGS sequence"/>
</dbReference>
<dbReference type="PROSITE" id="PS51257">
    <property type="entry name" value="PROKAR_LIPOPROTEIN"/>
    <property type="match status" value="1"/>
</dbReference>
<dbReference type="GO" id="GO:0046872">
    <property type="term" value="F:metal ion binding"/>
    <property type="evidence" value="ECO:0007669"/>
    <property type="project" value="UniProtKB-UniRule"/>
</dbReference>
<evidence type="ECO:0000256" key="10">
    <source>
        <dbReference type="PIRNR" id="PIRNR006268"/>
    </source>
</evidence>
<keyword evidence="12" id="KW-0472">Membrane</keyword>
<keyword evidence="6 10" id="KW-0274">FAD</keyword>
<gene>
    <name evidence="13" type="ORF">BST99_07745</name>
</gene>
<keyword evidence="7 10" id="KW-0460">Magnesium</keyword>
<evidence type="ECO:0000256" key="2">
    <source>
        <dbReference type="ARBA" id="ARBA00016337"/>
    </source>
</evidence>
<dbReference type="PIRSF" id="PIRSF006268">
    <property type="entry name" value="ApbE"/>
    <property type="match status" value="1"/>
</dbReference>
<feature type="binding site" evidence="11">
    <location>
        <position position="308"/>
    </location>
    <ligand>
        <name>Mg(2+)</name>
        <dbReference type="ChEBI" id="CHEBI:18420"/>
    </ligand>
</feature>